<dbReference type="EMBL" id="UFSX01000002">
    <property type="protein sequence ID" value="SUV43909.1"/>
    <property type="molecule type" value="Genomic_DNA"/>
</dbReference>
<dbReference type="NCBIfam" id="TIGR03779">
    <property type="entry name" value="Bac_Flav_CT_M"/>
    <property type="match status" value="1"/>
</dbReference>
<reference evidence="4 5" key="1">
    <citation type="submission" date="2018-06" db="EMBL/GenBank/DDBJ databases">
        <authorList>
            <consortium name="Pathogen Informatics"/>
            <person name="Doyle S."/>
        </authorList>
    </citation>
    <scope>NUCLEOTIDE SEQUENCE [LARGE SCALE GENOMIC DNA]</scope>
    <source>
        <strain evidence="4 5">NCTC11155</strain>
    </source>
</reference>
<dbReference type="InterPro" id="IPR055407">
    <property type="entry name" value="TraM_C"/>
</dbReference>
<dbReference type="AlphaFoldDB" id="A0A380ZA85"/>
<evidence type="ECO:0000313" key="5">
    <source>
        <dbReference type="Proteomes" id="UP000254424"/>
    </source>
</evidence>
<organism evidence="4 5">
    <name type="scientific">Bacteroides eggerthii</name>
    <dbReference type="NCBI Taxonomy" id="28111"/>
    <lineage>
        <taxon>Bacteria</taxon>
        <taxon>Pseudomonadati</taxon>
        <taxon>Bacteroidota</taxon>
        <taxon>Bacteroidia</taxon>
        <taxon>Bacteroidales</taxon>
        <taxon>Bacteroidaceae</taxon>
        <taxon>Bacteroides</taxon>
    </lineage>
</organism>
<dbReference type="Pfam" id="PF12508">
    <property type="entry name" value="Transposon_TraM"/>
    <property type="match status" value="1"/>
</dbReference>
<dbReference type="GeneID" id="93071917"/>
<feature type="region of interest" description="Disordered" evidence="1">
    <location>
        <begin position="107"/>
        <end position="158"/>
    </location>
</feature>
<dbReference type="OrthoDB" id="1453786at2"/>
<evidence type="ECO:0000259" key="3">
    <source>
        <dbReference type="Pfam" id="PF12508"/>
    </source>
</evidence>
<evidence type="ECO:0000313" key="4">
    <source>
        <dbReference type="EMBL" id="SUV43909.1"/>
    </source>
</evidence>
<dbReference type="STRING" id="483216.BACEGG_00567"/>
<protein>
    <submittedName>
        <fullName evidence="4">TraM-like conjugate transposon protein</fullName>
    </submittedName>
</protein>
<accession>A0A380ZA85</accession>
<name>A0A380ZA85_9BACE</name>
<dbReference type="Proteomes" id="UP000254424">
    <property type="component" value="Unassembled WGS sequence"/>
</dbReference>
<keyword evidence="2" id="KW-0812">Transmembrane</keyword>
<feature type="compositionally biased region" description="Basic and acidic residues" evidence="1">
    <location>
        <begin position="134"/>
        <end position="158"/>
    </location>
</feature>
<feature type="transmembrane region" description="Helical" evidence="2">
    <location>
        <begin position="9"/>
        <end position="27"/>
    </location>
</feature>
<evidence type="ECO:0000256" key="2">
    <source>
        <dbReference type="SAM" id="Phobius"/>
    </source>
</evidence>
<gene>
    <name evidence="4" type="ORF">NCTC11155_03318</name>
</gene>
<dbReference type="InterPro" id="IPR022187">
    <property type="entry name" value="Conjug_transposon_TraM"/>
</dbReference>
<sequence>MTQSEKSRIIILGGAGIVTALLVWGIIASLPAGQDKGEDTEEVTLRGRIKESFTLEDMLKSVEKDNRGMMNPSTVYEGVPGRREPSGTDAENEEEIRRIRELIRQNEAEITGGSAAVTGGMQPSFPGKENTPIPEKKKEEKKEELHTDTLESAPEAKPRRSFNSVRLVRQDEKNVIRAFVHSTQTVMTGSTLKMQLAENCLTDDGQRIRKGTPVFGEVMKIDGERVLVRITSVNLGGNILPFEKEVYSEDAMEGIYVPGNAKAETIQEAEAAGVSGAGTNIAGGLDVGSQLVAGAANSIISATKSAASKNIRKIKVTIKTNYRILLRQPKE</sequence>
<keyword evidence="2" id="KW-0472">Membrane</keyword>
<dbReference type="RefSeq" id="WP_004288847.1">
    <property type="nucleotide sequence ID" value="NZ_CABKNQ010000020.1"/>
</dbReference>
<feature type="domain" description="Conjugative transposon TraM C-terminal" evidence="3">
    <location>
        <begin position="176"/>
        <end position="327"/>
    </location>
</feature>
<keyword evidence="2" id="KW-1133">Transmembrane helix</keyword>
<feature type="region of interest" description="Disordered" evidence="1">
    <location>
        <begin position="66"/>
        <end position="94"/>
    </location>
</feature>
<proteinExistence type="predicted"/>
<evidence type="ECO:0000256" key="1">
    <source>
        <dbReference type="SAM" id="MobiDB-lite"/>
    </source>
</evidence>